<keyword evidence="1" id="KW-0472">Membrane</keyword>
<evidence type="ECO:0000313" key="3">
    <source>
        <dbReference type="Proteomes" id="UP000199595"/>
    </source>
</evidence>
<reference evidence="2 3" key="1">
    <citation type="submission" date="2016-10" db="EMBL/GenBank/DDBJ databases">
        <authorList>
            <person name="de Groot N.N."/>
        </authorList>
    </citation>
    <scope>NUCLEOTIDE SEQUENCE [LARGE SCALE GENOMIC DNA]</scope>
    <source>
        <strain evidence="2 3">DSM 24956</strain>
    </source>
</reference>
<gene>
    <name evidence="2" type="ORF">SAMN05444411_101625</name>
</gene>
<dbReference type="STRING" id="762486.SAMN05444411_101625"/>
<organism evidence="2 3">
    <name type="scientific">Lutibacter oricola</name>
    <dbReference type="NCBI Taxonomy" id="762486"/>
    <lineage>
        <taxon>Bacteria</taxon>
        <taxon>Pseudomonadati</taxon>
        <taxon>Bacteroidota</taxon>
        <taxon>Flavobacteriia</taxon>
        <taxon>Flavobacteriales</taxon>
        <taxon>Flavobacteriaceae</taxon>
        <taxon>Lutibacter</taxon>
    </lineage>
</organism>
<proteinExistence type="predicted"/>
<protein>
    <submittedName>
        <fullName evidence="2">Uncharacterized protein</fullName>
    </submittedName>
</protein>
<accession>A0A1H2T5C5</accession>
<feature type="transmembrane region" description="Helical" evidence="1">
    <location>
        <begin position="44"/>
        <end position="62"/>
    </location>
</feature>
<evidence type="ECO:0000256" key="1">
    <source>
        <dbReference type="SAM" id="Phobius"/>
    </source>
</evidence>
<evidence type="ECO:0000313" key="2">
    <source>
        <dbReference type="EMBL" id="SDW39048.1"/>
    </source>
</evidence>
<keyword evidence="1" id="KW-0812">Transmembrane</keyword>
<dbReference type="AlphaFoldDB" id="A0A1H2T5C5"/>
<keyword evidence="1" id="KW-1133">Transmembrane helix</keyword>
<name>A0A1H2T5C5_9FLAO</name>
<dbReference type="EMBL" id="FNNJ01000001">
    <property type="protein sequence ID" value="SDW39048.1"/>
    <property type="molecule type" value="Genomic_DNA"/>
</dbReference>
<feature type="transmembrane region" description="Helical" evidence="1">
    <location>
        <begin position="82"/>
        <end position="101"/>
    </location>
</feature>
<feature type="transmembrane region" description="Helical" evidence="1">
    <location>
        <begin position="12"/>
        <end position="37"/>
    </location>
</feature>
<sequence length="111" mass="12074">MTRWITDINKITMTATLISLISILVGIIGANITAVIFKKYSFGIIGNTIAGVFGSIFFIKSLGKLGFNPLSIVKLENINYSLLTINLIVSFLGGTLAIILAKKLKEKLNKK</sequence>
<dbReference type="Proteomes" id="UP000199595">
    <property type="component" value="Unassembled WGS sequence"/>
</dbReference>
<keyword evidence="3" id="KW-1185">Reference proteome</keyword>